<dbReference type="KEGG" id="jag:GJA_1367"/>
<evidence type="ECO:0000313" key="3">
    <source>
        <dbReference type="Proteomes" id="UP000027604"/>
    </source>
</evidence>
<dbReference type="eggNOG" id="ENOG5032YDJ">
    <property type="taxonomic scope" value="Bacteria"/>
</dbReference>
<dbReference type="InterPro" id="IPR057691">
    <property type="entry name" value="DUF7931"/>
</dbReference>
<dbReference type="Pfam" id="PF25559">
    <property type="entry name" value="DUF7931"/>
    <property type="match status" value="1"/>
</dbReference>
<gene>
    <name evidence="2" type="ORF">GJA_1367</name>
</gene>
<name>W0V364_9BURK</name>
<sequence>MEFSSRKDFETQLQLCFSSAQSRLQLFDADFSLWQLGSSQTDVQLRRLLSGNGRIQLITHDQHYLERQQPRFLRLLKDFSHAVECRVTSRQLRQLSDSFCIADGHHMVRRFHKDQLRGVASTGNPEDFFIQAQRFDALWDESIPGLHVTLTGL</sequence>
<evidence type="ECO:0000313" key="2">
    <source>
        <dbReference type="EMBL" id="CDG82020.1"/>
    </source>
</evidence>
<feature type="domain" description="DUF7931" evidence="1">
    <location>
        <begin position="16"/>
        <end position="144"/>
    </location>
</feature>
<organism evidence="2 3">
    <name type="scientific">Janthinobacterium agaricidamnosum NBRC 102515 = DSM 9628</name>
    <dbReference type="NCBI Taxonomy" id="1349767"/>
    <lineage>
        <taxon>Bacteria</taxon>
        <taxon>Pseudomonadati</taxon>
        <taxon>Pseudomonadota</taxon>
        <taxon>Betaproteobacteria</taxon>
        <taxon>Burkholderiales</taxon>
        <taxon>Oxalobacteraceae</taxon>
        <taxon>Janthinobacterium</taxon>
    </lineage>
</organism>
<dbReference type="STRING" id="1349767.GJA_1367"/>
<accession>W0V364</accession>
<protein>
    <recommendedName>
        <fullName evidence="1">DUF7931 domain-containing protein</fullName>
    </recommendedName>
</protein>
<keyword evidence="3" id="KW-1185">Reference proteome</keyword>
<dbReference type="Proteomes" id="UP000027604">
    <property type="component" value="Chromosome I"/>
</dbReference>
<dbReference type="HOGENOM" id="CLU_140975_0_0_4"/>
<reference evidence="2 3" key="1">
    <citation type="journal article" date="2015" name="Genome Announc.">
        <title>Genome Sequence of Mushroom Soft-Rot Pathogen Janthinobacterium agaricidamnosum.</title>
        <authorList>
            <person name="Graupner K."/>
            <person name="Lackner G."/>
            <person name="Hertweck C."/>
        </authorList>
    </citation>
    <scope>NUCLEOTIDE SEQUENCE [LARGE SCALE GENOMIC DNA]</scope>
    <source>
        <strain evidence="3">NBRC 102515 / DSM 9628</strain>
    </source>
</reference>
<evidence type="ECO:0000259" key="1">
    <source>
        <dbReference type="Pfam" id="PF25559"/>
    </source>
</evidence>
<proteinExistence type="predicted"/>
<dbReference type="EMBL" id="HG322949">
    <property type="protein sequence ID" value="CDG82020.1"/>
    <property type="molecule type" value="Genomic_DNA"/>
</dbReference>
<dbReference type="AlphaFoldDB" id="W0V364"/>